<dbReference type="EMBL" id="JANVFU010000007">
    <property type="protein sequence ID" value="KAJ3744009.1"/>
    <property type="molecule type" value="Genomic_DNA"/>
</dbReference>
<proteinExistence type="predicted"/>
<evidence type="ECO:0000259" key="2">
    <source>
        <dbReference type="PROSITE" id="PS00028"/>
    </source>
</evidence>
<dbReference type="PANTHER" id="PTHR38167:SF1">
    <property type="entry name" value="C2H2-TYPE DOMAIN-CONTAINING PROTEIN"/>
    <property type="match status" value="1"/>
</dbReference>
<dbReference type="PROSITE" id="PS00028">
    <property type="entry name" value="ZINC_FINGER_C2H2_1"/>
    <property type="match status" value="1"/>
</dbReference>
<feature type="region of interest" description="Disordered" evidence="1">
    <location>
        <begin position="104"/>
        <end position="130"/>
    </location>
</feature>
<dbReference type="AlphaFoldDB" id="A0A9W8NZT3"/>
<evidence type="ECO:0000256" key="1">
    <source>
        <dbReference type="SAM" id="MobiDB-lite"/>
    </source>
</evidence>
<organism evidence="3 4">
    <name type="scientific">Lentinula detonsa</name>
    <dbReference type="NCBI Taxonomy" id="2804962"/>
    <lineage>
        <taxon>Eukaryota</taxon>
        <taxon>Fungi</taxon>
        <taxon>Dikarya</taxon>
        <taxon>Basidiomycota</taxon>
        <taxon>Agaricomycotina</taxon>
        <taxon>Agaricomycetes</taxon>
        <taxon>Agaricomycetidae</taxon>
        <taxon>Agaricales</taxon>
        <taxon>Marasmiineae</taxon>
        <taxon>Omphalotaceae</taxon>
        <taxon>Lentinula</taxon>
    </lineage>
</organism>
<evidence type="ECO:0000313" key="4">
    <source>
        <dbReference type="Proteomes" id="UP001142393"/>
    </source>
</evidence>
<dbReference type="PANTHER" id="PTHR38167">
    <property type="entry name" value="C2H2-TYPE DOMAIN-CONTAINING PROTEIN"/>
    <property type="match status" value="1"/>
</dbReference>
<protein>
    <recommendedName>
        <fullName evidence="2">C2H2-type domain-containing protein</fullName>
    </recommendedName>
</protein>
<keyword evidence="4" id="KW-1185">Reference proteome</keyword>
<feature type="domain" description="C2H2-type" evidence="2">
    <location>
        <begin position="137"/>
        <end position="158"/>
    </location>
</feature>
<evidence type="ECO:0000313" key="3">
    <source>
        <dbReference type="EMBL" id="KAJ3744009.1"/>
    </source>
</evidence>
<name>A0A9W8NZT3_9AGAR</name>
<dbReference type="Proteomes" id="UP001142393">
    <property type="component" value="Unassembled WGS sequence"/>
</dbReference>
<accession>A0A9W8NZT3</accession>
<comment type="caution">
    <text evidence="3">The sequence shown here is derived from an EMBL/GenBank/DDBJ whole genome shotgun (WGS) entry which is preliminary data.</text>
</comment>
<gene>
    <name evidence="3" type="ORF">DFH05DRAFT_1460180</name>
</gene>
<sequence length="210" mass="23211">MIHPEPSLPSTACHPLPFGSSRPFYLDASENEYYRSTASSICSEASHFPQSDSDDPDHVQSTTVDYLQTIIATVSESQLRATMLRLAGRSTQFRNAIEKELEIPSPSRTVTTKSRRRSRKVRRSTGSNTSCPPISTCSNCGQVFDSGDTDACHYHPGHLEDEMFEFMSKTPEGRIFKVLKSVSMWSCCEEDPGSIGCASAPVHIELDPVD</sequence>
<reference evidence="3 4" key="1">
    <citation type="journal article" date="2023" name="Proc. Natl. Acad. Sci. U.S.A.">
        <title>A global phylogenomic analysis of the shiitake genus Lentinula.</title>
        <authorList>
            <person name="Sierra-Patev S."/>
            <person name="Min B."/>
            <person name="Naranjo-Ortiz M."/>
            <person name="Looney B."/>
            <person name="Konkel Z."/>
            <person name="Slot J.C."/>
            <person name="Sakamoto Y."/>
            <person name="Steenwyk J.L."/>
            <person name="Rokas A."/>
            <person name="Carro J."/>
            <person name="Camarero S."/>
            <person name="Ferreira P."/>
            <person name="Molpeceres G."/>
            <person name="Ruiz-Duenas F.J."/>
            <person name="Serrano A."/>
            <person name="Henrissat B."/>
            <person name="Drula E."/>
            <person name="Hughes K.W."/>
            <person name="Mata J.L."/>
            <person name="Ishikawa N.K."/>
            <person name="Vargas-Isla R."/>
            <person name="Ushijima S."/>
            <person name="Smith C.A."/>
            <person name="Donoghue J."/>
            <person name="Ahrendt S."/>
            <person name="Andreopoulos W."/>
            <person name="He G."/>
            <person name="LaButti K."/>
            <person name="Lipzen A."/>
            <person name="Ng V."/>
            <person name="Riley R."/>
            <person name="Sandor L."/>
            <person name="Barry K."/>
            <person name="Martinez A.T."/>
            <person name="Xiao Y."/>
            <person name="Gibbons J.G."/>
            <person name="Terashima K."/>
            <person name="Grigoriev I.V."/>
            <person name="Hibbett D."/>
        </authorList>
    </citation>
    <scope>NUCLEOTIDE SEQUENCE [LARGE SCALE GENOMIC DNA]</scope>
    <source>
        <strain evidence="3 4">TFB7810</strain>
    </source>
</reference>
<feature type="compositionally biased region" description="Basic residues" evidence="1">
    <location>
        <begin position="113"/>
        <end position="123"/>
    </location>
</feature>
<dbReference type="InterPro" id="IPR013087">
    <property type="entry name" value="Znf_C2H2_type"/>
</dbReference>